<feature type="domain" description="CHAD" evidence="2">
    <location>
        <begin position="220"/>
        <end position="497"/>
    </location>
</feature>
<dbReference type="PANTHER" id="PTHR39569">
    <property type="entry name" value="INORGANIC TRIPHOSPHATASE"/>
    <property type="match status" value="1"/>
</dbReference>
<dbReference type="InterPro" id="IPR038186">
    <property type="entry name" value="CHAD_dom_sf"/>
</dbReference>
<accession>A0A1G6V2S9</accession>
<dbReference type="SMART" id="SM00880">
    <property type="entry name" value="CHAD"/>
    <property type="match status" value="1"/>
</dbReference>
<reference evidence="3 4" key="1">
    <citation type="submission" date="2016-10" db="EMBL/GenBank/DDBJ databases">
        <authorList>
            <person name="de Groot N.N."/>
        </authorList>
    </citation>
    <scope>NUCLEOTIDE SEQUENCE [LARGE SCALE GENOMIC DNA]</scope>
    <source>
        <strain evidence="3 4">DSM 16957</strain>
    </source>
</reference>
<dbReference type="SUPFAM" id="SSF55154">
    <property type="entry name" value="CYTH-like phosphatases"/>
    <property type="match status" value="1"/>
</dbReference>
<dbReference type="GO" id="GO:0046872">
    <property type="term" value="F:metal ion binding"/>
    <property type="evidence" value="ECO:0007669"/>
    <property type="project" value="TreeGrafter"/>
</dbReference>
<protein>
    <submittedName>
        <fullName evidence="3">Adenylate cyclase</fullName>
    </submittedName>
</protein>
<evidence type="ECO:0000313" key="4">
    <source>
        <dbReference type="Proteomes" id="UP000199603"/>
    </source>
</evidence>
<dbReference type="InterPro" id="IPR033469">
    <property type="entry name" value="CYTH-like_dom_sf"/>
</dbReference>
<dbReference type="OrthoDB" id="9810154at2"/>
<dbReference type="Pfam" id="PF01928">
    <property type="entry name" value="CYTH"/>
    <property type="match status" value="1"/>
</dbReference>
<dbReference type="Gene3D" id="1.40.20.10">
    <property type="entry name" value="CHAD domain"/>
    <property type="match status" value="1"/>
</dbReference>
<dbReference type="GO" id="GO:0050355">
    <property type="term" value="F:inorganic triphosphate phosphatase activity"/>
    <property type="evidence" value="ECO:0007669"/>
    <property type="project" value="InterPro"/>
</dbReference>
<evidence type="ECO:0000313" key="3">
    <source>
        <dbReference type="EMBL" id="SDD47287.1"/>
    </source>
</evidence>
<dbReference type="Proteomes" id="UP000199603">
    <property type="component" value="Unassembled WGS sequence"/>
</dbReference>
<dbReference type="AlphaFoldDB" id="A0A1G6V2S9"/>
<gene>
    <name evidence="3" type="ORF">SAMN04488509_102593</name>
</gene>
<dbReference type="Pfam" id="PF05235">
    <property type="entry name" value="CHAD"/>
    <property type="match status" value="1"/>
</dbReference>
<organism evidence="3 4">
    <name type="scientific">Aquimonas voraii</name>
    <dbReference type="NCBI Taxonomy" id="265719"/>
    <lineage>
        <taxon>Bacteria</taxon>
        <taxon>Pseudomonadati</taxon>
        <taxon>Pseudomonadota</taxon>
        <taxon>Gammaproteobacteria</taxon>
        <taxon>Lysobacterales</taxon>
        <taxon>Lysobacteraceae</taxon>
        <taxon>Aquimonas</taxon>
    </lineage>
</organism>
<dbReference type="CDD" id="cd07756">
    <property type="entry name" value="CYTH-like_Pase_CHAD"/>
    <property type="match status" value="1"/>
</dbReference>
<dbReference type="PROSITE" id="PS51708">
    <property type="entry name" value="CHAD"/>
    <property type="match status" value="1"/>
</dbReference>
<feature type="domain" description="CYTH" evidence="1">
    <location>
        <begin position="2"/>
        <end position="205"/>
    </location>
</feature>
<keyword evidence="4" id="KW-1185">Reference proteome</keyword>
<dbReference type="InterPro" id="IPR023577">
    <property type="entry name" value="CYTH_domain"/>
</dbReference>
<dbReference type="PROSITE" id="PS51707">
    <property type="entry name" value="CYTH"/>
    <property type="match status" value="1"/>
</dbReference>
<dbReference type="Gene3D" id="2.40.320.10">
    <property type="entry name" value="Hypothetical Protein Pfu-838710-001"/>
    <property type="match status" value="1"/>
</dbReference>
<dbReference type="STRING" id="265719.SAMN04488509_102593"/>
<dbReference type="SMART" id="SM01118">
    <property type="entry name" value="CYTH"/>
    <property type="match status" value="1"/>
</dbReference>
<proteinExistence type="predicted"/>
<dbReference type="EMBL" id="FNAG01000002">
    <property type="protein sequence ID" value="SDD47287.1"/>
    <property type="molecule type" value="Genomic_DNA"/>
</dbReference>
<name>A0A1G6V2S9_9GAMM</name>
<dbReference type="InterPro" id="IPR039013">
    <property type="entry name" value="YgiF"/>
</dbReference>
<evidence type="ECO:0000259" key="1">
    <source>
        <dbReference type="PROSITE" id="PS51707"/>
    </source>
</evidence>
<dbReference type="InterPro" id="IPR007899">
    <property type="entry name" value="CHAD_dom"/>
</dbReference>
<sequence length="499" mass="54429">MSVEIELKLALDPASLKRLQRSPALQGIARSPARSETLDSTYFDTPALDLTRAGLALRLRKRGRSWVQTLKTRGSSQAGLHARGEFETPAPGGRIDLDALCALEGVAELLAPYRDGELKPLFTTAFRRTRFDVNLEEGGGAELAFDLGEIRAQGRVDPISEVEIELKSGAPGELYALARELLRLEPLTLDNRSKAQRGFALLAPVEPAPVKASAVQLDGASPAPHACAALLASALEQLEANEAGVIAAHDPEFLHQARVALRRLRALLRLFSPLLTLGEIEALKPRLRGLGQALGACRDWDVLCTQTLPRLRGAMTRAEALEPLAQAVRVQRLAAQVAVRECLAARDYTDLKLALGQLIAELALPAGEAVPSLLDFAHERLRKAARRVRRIHAKHNPDCIESLHGLRIEVKKLRYACDVLGSVFGERALRRYVRHLSALQQLLGDFNDAAVAHQRVASLEGIDAFARGALEGYAAARTEAARAALPAAWAEFERARRFW</sequence>
<dbReference type="RefSeq" id="WP_091240774.1">
    <property type="nucleotide sequence ID" value="NZ_FNAG01000002.1"/>
</dbReference>
<evidence type="ECO:0000259" key="2">
    <source>
        <dbReference type="PROSITE" id="PS51708"/>
    </source>
</evidence>
<dbReference type="PANTHER" id="PTHR39569:SF1">
    <property type="entry name" value="INORGANIC TRIPHOSPHATASE"/>
    <property type="match status" value="1"/>
</dbReference>